<dbReference type="EMBL" id="BGZK01001078">
    <property type="protein sequence ID" value="GBP70545.1"/>
    <property type="molecule type" value="Genomic_DNA"/>
</dbReference>
<proteinExistence type="predicted"/>
<protein>
    <submittedName>
        <fullName evidence="2">Uncharacterized protein</fullName>
    </submittedName>
</protein>
<reference evidence="2 3" key="1">
    <citation type="journal article" date="2019" name="Commun. Biol.">
        <title>The bagworm genome reveals a unique fibroin gene that provides high tensile strength.</title>
        <authorList>
            <person name="Kono N."/>
            <person name="Nakamura H."/>
            <person name="Ohtoshi R."/>
            <person name="Tomita M."/>
            <person name="Numata K."/>
            <person name="Arakawa K."/>
        </authorList>
    </citation>
    <scope>NUCLEOTIDE SEQUENCE [LARGE SCALE GENOMIC DNA]</scope>
</reference>
<feature type="compositionally biased region" description="Basic and acidic residues" evidence="1">
    <location>
        <begin position="32"/>
        <end position="45"/>
    </location>
</feature>
<dbReference type="AlphaFoldDB" id="A0A4C1Y7Y7"/>
<keyword evidence="3" id="KW-1185">Reference proteome</keyword>
<comment type="caution">
    <text evidence="2">The sequence shown here is derived from an EMBL/GenBank/DDBJ whole genome shotgun (WGS) entry which is preliminary data.</text>
</comment>
<organism evidence="2 3">
    <name type="scientific">Eumeta variegata</name>
    <name type="common">Bagworm moth</name>
    <name type="synonym">Eumeta japonica</name>
    <dbReference type="NCBI Taxonomy" id="151549"/>
    <lineage>
        <taxon>Eukaryota</taxon>
        <taxon>Metazoa</taxon>
        <taxon>Ecdysozoa</taxon>
        <taxon>Arthropoda</taxon>
        <taxon>Hexapoda</taxon>
        <taxon>Insecta</taxon>
        <taxon>Pterygota</taxon>
        <taxon>Neoptera</taxon>
        <taxon>Endopterygota</taxon>
        <taxon>Lepidoptera</taxon>
        <taxon>Glossata</taxon>
        <taxon>Ditrysia</taxon>
        <taxon>Tineoidea</taxon>
        <taxon>Psychidae</taxon>
        <taxon>Oiketicinae</taxon>
        <taxon>Eumeta</taxon>
    </lineage>
</organism>
<feature type="region of interest" description="Disordered" evidence="1">
    <location>
        <begin position="32"/>
        <end position="84"/>
    </location>
</feature>
<evidence type="ECO:0000256" key="1">
    <source>
        <dbReference type="SAM" id="MobiDB-lite"/>
    </source>
</evidence>
<name>A0A4C1Y7Y7_EUMVA</name>
<sequence length="84" mass="9304">MCSNTIDKYRSDIFDSAFQAAAGVEDLQLRQRERQDHDQKEECRPTLKRQRSGSALLQNRGAVAQPSALGTPLGGLRFQSDNGP</sequence>
<dbReference type="Proteomes" id="UP000299102">
    <property type="component" value="Unassembled WGS sequence"/>
</dbReference>
<evidence type="ECO:0000313" key="2">
    <source>
        <dbReference type="EMBL" id="GBP70545.1"/>
    </source>
</evidence>
<gene>
    <name evidence="2" type="ORF">EVAR_47928_1</name>
</gene>
<evidence type="ECO:0000313" key="3">
    <source>
        <dbReference type="Proteomes" id="UP000299102"/>
    </source>
</evidence>
<accession>A0A4C1Y7Y7</accession>